<protein>
    <recommendedName>
        <fullName evidence="3">Lipoprotein</fullName>
    </recommendedName>
</protein>
<dbReference type="RefSeq" id="WP_349140921.1">
    <property type="nucleotide sequence ID" value="NZ_JBBMFT010000008.1"/>
</dbReference>
<organism evidence="1 2">
    <name type="scientific">Flavonifractor hominis</name>
    <dbReference type="NCBI Taxonomy" id="3133178"/>
    <lineage>
        <taxon>Bacteria</taxon>
        <taxon>Bacillati</taxon>
        <taxon>Bacillota</taxon>
        <taxon>Clostridia</taxon>
        <taxon>Eubacteriales</taxon>
        <taxon>Oscillospiraceae</taxon>
        <taxon>Flavonifractor</taxon>
    </lineage>
</organism>
<dbReference type="EMBL" id="JBBMFT010000008">
    <property type="protein sequence ID" value="MEQ2457151.1"/>
    <property type="molecule type" value="Genomic_DNA"/>
</dbReference>
<accession>A0ABV1ERC2</accession>
<keyword evidence="2" id="KW-1185">Reference proteome</keyword>
<evidence type="ECO:0000313" key="2">
    <source>
        <dbReference type="Proteomes" id="UP001440599"/>
    </source>
</evidence>
<dbReference type="Proteomes" id="UP001440599">
    <property type="component" value="Unassembled WGS sequence"/>
</dbReference>
<name>A0ABV1ERC2_9FIRM</name>
<proteinExistence type="predicted"/>
<evidence type="ECO:0000313" key="1">
    <source>
        <dbReference type="EMBL" id="MEQ2457151.1"/>
    </source>
</evidence>
<evidence type="ECO:0008006" key="3">
    <source>
        <dbReference type="Google" id="ProtNLM"/>
    </source>
</evidence>
<sequence length="158" mass="17524">MKRMLIGVFTIACVLGLSGCQSKGAVTETSTPVSHPTGTSWSEQDIVSMFSQVKKNDWEYIDCVLISDYASDCVGAVLFWDDEKETSNVAFFDADGFYQQCGTYAKMSANPAFTYLGDGCVTYELEKEDGTTYHYTLTISIDGNNVNFKAEDDFLKQQ</sequence>
<gene>
    <name evidence="1" type="ORF">WMO45_11505</name>
</gene>
<reference evidence="1 2" key="1">
    <citation type="submission" date="2024-03" db="EMBL/GenBank/DDBJ databases">
        <title>Human intestinal bacterial collection.</title>
        <authorList>
            <person name="Pauvert C."/>
            <person name="Hitch T.C.A."/>
            <person name="Clavel T."/>
        </authorList>
    </citation>
    <scope>NUCLEOTIDE SEQUENCE [LARGE SCALE GENOMIC DNA]</scope>
    <source>
        <strain evidence="1 2">CLA-AP-H34</strain>
    </source>
</reference>
<comment type="caution">
    <text evidence="1">The sequence shown here is derived from an EMBL/GenBank/DDBJ whole genome shotgun (WGS) entry which is preliminary data.</text>
</comment>
<dbReference type="PROSITE" id="PS51257">
    <property type="entry name" value="PROKAR_LIPOPROTEIN"/>
    <property type="match status" value="1"/>
</dbReference>